<proteinExistence type="predicted"/>
<dbReference type="InterPro" id="IPR036514">
    <property type="entry name" value="SGNH_hydro_sf"/>
</dbReference>
<dbReference type="PANTHER" id="PTHR30383:SF27">
    <property type="entry name" value="SPORE GERMINATION LIPASE LIPC"/>
    <property type="match status" value="1"/>
</dbReference>
<sequence length="288" mass="30349">MKDSRWTWRSVGILSLAASLLLAIGFLYAVRDIVNPRGEELAAGTPQATAPPVEEEYRIVALGDSLAKGTGDRDGKGFARRTVDVLTDRGLKASLVANLGVNGLTTAGLQDRLKEEGVRYAVKKANVILVSIGGNDLFRGSGIADGGVIADDAGTAAGETQPKASAPAPAAQGELDPKALLGALPAAAERMRSALDTLIELNPQASIYLIGLYNPFGDIPQLLQPGNQAVSAWNGAVLDLVNVRPAVTLVPTMDLFSGRQAEYLSNDHFHPNGNGYERMAQRIAQAIR</sequence>
<reference evidence="2 3" key="1">
    <citation type="submission" date="2019-09" db="EMBL/GenBank/DDBJ databases">
        <title>Bacillus ochoae sp. nov., Paenibacillus whitsoniae sp. nov., Paenibacillus spiritus sp. nov. Isolated from the Mars Exploration Rover during spacecraft assembly.</title>
        <authorList>
            <person name="Seuylemezian A."/>
            <person name="Vaishampayan P."/>
        </authorList>
    </citation>
    <scope>NUCLEOTIDE SEQUENCE [LARGE SCALE GENOMIC DNA]</scope>
    <source>
        <strain evidence="2 3">MER_111</strain>
    </source>
</reference>
<evidence type="ECO:0000313" key="3">
    <source>
        <dbReference type="Proteomes" id="UP000367750"/>
    </source>
</evidence>
<dbReference type="Proteomes" id="UP000367750">
    <property type="component" value="Unassembled WGS sequence"/>
</dbReference>
<protein>
    <submittedName>
        <fullName evidence="2">Lysophospholipase</fullName>
    </submittedName>
</protein>
<evidence type="ECO:0000259" key="1">
    <source>
        <dbReference type="Pfam" id="PF13472"/>
    </source>
</evidence>
<dbReference type="RefSeq" id="WP_150457138.1">
    <property type="nucleotide sequence ID" value="NZ_VYKK01000005.1"/>
</dbReference>
<gene>
    <name evidence="2" type="ORF">F4V43_04920</name>
</gene>
<dbReference type="Gene3D" id="3.40.50.1110">
    <property type="entry name" value="SGNH hydrolase"/>
    <property type="match status" value="1"/>
</dbReference>
<organism evidence="2 3">
    <name type="scientific">Paenibacillus spiritus</name>
    <dbReference type="NCBI Taxonomy" id="2496557"/>
    <lineage>
        <taxon>Bacteria</taxon>
        <taxon>Bacillati</taxon>
        <taxon>Bacillota</taxon>
        <taxon>Bacilli</taxon>
        <taxon>Bacillales</taxon>
        <taxon>Paenibacillaceae</taxon>
        <taxon>Paenibacillus</taxon>
    </lineage>
</organism>
<dbReference type="PANTHER" id="PTHR30383">
    <property type="entry name" value="THIOESTERASE 1/PROTEASE 1/LYSOPHOSPHOLIPASE L1"/>
    <property type="match status" value="1"/>
</dbReference>
<dbReference type="InterPro" id="IPR051532">
    <property type="entry name" value="Ester_Hydrolysis_Enzymes"/>
</dbReference>
<comment type="caution">
    <text evidence="2">The sequence shown here is derived from an EMBL/GenBank/DDBJ whole genome shotgun (WGS) entry which is preliminary data.</text>
</comment>
<keyword evidence="3" id="KW-1185">Reference proteome</keyword>
<dbReference type="Pfam" id="PF13472">
    <property type="entry name" value="Lipase_GDSL_2"/>
    <property type="match status" value="1"/>
</dbReference>
<dbReference type="GO" id="GO:0004622">
    <property type="term" value="F:phosphatidylcholine lysophospholipase activity"/>
    <property type="evidence" value="ECO:0007669"/>
    <property type="project" value="TreeGrafter"/>
</dbReference>
<dbReference type="InterPro" id="IPR013830">
    <property type="entry name" value="SGNH_hydro"/>
</dbReference>
<dbReference type="AlphaFoldDB" id="A0A5J5GE32"/>
<accession>A0A5J5GE32</accession>
<feature type="domain" description="SGNH hydrolase-type esterase" evidence="1">
    <location>
        <begin position="61"/>
        <end position="278"/>
    </location>
</feature>
<evidence type="ECO:0000313" key="2">
    <source>
        <dbReference type="EMBL" id="KAA9006307.1"/>
    </source>
</evidence>
<name>A0A5J5GE32_9BACL</name>
<dbReference type="OrthoDB" id="252349at2"/>
<dbReference type="EMBL" id="VYKK01000005">
    <property type="protein sequence ID" value="KAA9006307.1"/>
    <property type="molecule type" value="Genomic_DNA"/>
</dbReference>
<dbReference type="SUPFAM" id="SSF52266">
    <property type="entry name" value="SGNH hydrolase"/>
    <property type="match status" value="1"/>
</dbReference>